<evidence type="ECO:0000256" key="2">
    <source>
        <dbReference type="ARBA" id="ARBA00023125"/>
    </source>
</evidence>
<proteinExistence type="predicted"/>
<dbReference type="PANTHER" id="PTHR33204">
    <property type="entry name" value="TRANSCRIPTIONAL REGULATOR, MARR FAMILY"/>
    <property type="match status" value="1"/>
</dbReference>
<dbReference type="EMBL" id="PYGE01000005">
    <property type="protein sequence ID" value="PSL04563.1"/>
    <property type="molecule type" value="Genomic_DNA"/>
</dbReference>
<dbReference type="Pfam" id="PF01638">
    <property type="entry name" value="HxlR"/>
    <property type="match status" value="1"/>
</dbReference>
<dbReference type="InterPro" id="IPR036388">
    <property type="entry name" value="WH-like_DNA-bd_sf"/>
</dbReference>
<organism evidence="5 6">
    <name type="scientific">Haloactinopolyspora alba</name>
    <dbReference type="NCBI Taxonomy" id="648780"/>
    <lineage>
        <taxon>Bacteria</taxon>
        <taxon>Bacillati</taxon>
        <taxon>Actinomycetota</taxon>
        <taxon>Actinomycetes</taxon>
        <taxon>Jiangellales</taxon>
        <taxon>Jiangellaceae</taxon>
        <taxon>Haloactinopolyspora</taxon>
    </lineage>
</organism>
<feature type="domain" description="HTH hxlR-type" evidence="4">
    <location>
        <begin position="10"/>
        <end position="108"/>
    </location>
</feature>
<keyword evidence="2" id="KW-0238">DNA-binding</keyword>
<dbReference type="Gene3D" id="1.10.10.10">
    <property type="entry name" value="Winged helix-like DNA-binding domain superfamily/Winged helix DNA-binding domain"/>
    <property type="match status" value="1"/>
</dbReference>
<evidence type="ECO:0000313" key="5">
    <source>
        <dbReference type="EMBL" id="PSL04563.1"/>
    </source>
</evidence>
<dbReference type="Proteomes" id="UP000243528">
    <property type="component" value="Unassembled WGS sequence"/>
</dbReference>
<reference evidence="5 6" key="1">
    <citation type="submission" date="2018-03" db="EMBL/GenBank/DDBJ databases">
        <title>Genomic Encyclopedia of Archaeal and Bacterial Type Strains, Phase II (KMG-II): from individual species to whole genera.</title>
        <authorList>
            <person name="Goeker M."/>
        </authorList>
    </citation>
    <scope>NUCLEOTIDE SEQUENCE [LARGE SCALE GENOMIC DNA]</scope>
    <source>
        <strain evidence="5 6">DSM 45211</strain>
    </source>
</reference>
<comment type="caution">
    <text evidence="5">The sequence shown here is derived from an EMBL/GenBank/DDBJ whole genome shotgun (WGS) entry which is preliminary data.</text>
</comment>
<dbReference type="AlphaFoldDB" id="A0A2P8E519"/>
<evidence type="ECO:0000259" key="4">
    <source>
        <dbReference type="PROSITE" id="PS51118"/>
    </source>
</evidence>
<dbReference type="InterPro" id="IPR002577">
    <property type="entry name" value="HTH_HxlR"/>
</dbReference>
<accession>A0A2P8E519</accession>
<dbReference type="PROSITE" id="PS51118">
    <property type="entry name" value="HTH_HXLR"/>
    <property type="match status" value="1"/>
</dbReference>
<dbReference type="InterPro" id="IPR036390">
    <property type="entry name" value="WH_DNA-bd_sf"/>
</dbReference>
<name>A0A2P8E519_9ACTN</name>
<dbReference type="SUPFAM" id="SSF46785">
    <property type="entry name" value="Winged helix' DNA-binding domain"/>
    <property type="match status" value="1"/>
</dbReference>
<sequence>MSTARTRYYCAVEVAMDVLGRRWTPVVLAHLKEGAHRYGELRRRMPDVSEKMLTQRLRELERAGLVERTVHDGVPAPVSYQLTTHGRALGPVLQGLHDWGTERATRLGIPIEPVAPSDKTDHPTQGSQP</sequence>
<keyword evidence="3" id="KW-0804">Transcription</keyword>
<keyword evidence="6" id="KW-1185">Reference proteome</keyword>
<dbReference type="GO" id="GO:0003677">
    <property type="term" value="F:DNA binding"/>
    <property type="evidence" value="ECO:0007669"/>
    <property type="project" value="UniProtKB-KW"/>
</dbReference>
<evidence type="ECO:0000256" key="3">
    <source>
        <dbReference type="ARBA" id="ARBA00023163"/>
    </source>
</evidence>
<dbReference type="PANTHER" id="PTHR33204:SF29">
    <property type="entry name" value="TRANSCRIPTIONAL REGULATOR"/>
    <property type="match status" value="1"/>
</dbReference>
<protein>
    <submittedName>
        <fullName evidence="5">HxlR family transcriptional regulator</fullName>
    </submittedName>
</protein>
<evidence type="ECO:0000256" key="1">
    <source>
        <dbReference type="ARBA" id="ARBA00023015"/>
    </source>
</evidence>
<gene>
    <name evidence="5" type="ORF">CLV30_10526</name>
</gene>
<evidence type="ECO:0000313" key="6">
    <source>
        <dbReference type="Proteomes" id="UP000243528"/>
    </source>
</evidence>
<keyword evidence="1" id="KW-0805">Transcription regulation</keyword>